<evidence type="ECO:0000259" key="1">
    <source>
        <dbReference type="Pfam" id="PF20152"/>
    </source>
</evidence>
<dbReference type="OrthoDB" id="2639636at2759"/>
<dbReference type="Proteomes" id="UP000183567">
    <property type="component" value="Unassembled WGS sequence"/>
</dbReference>
<dbReference type="Pfam" id="PF20152">
    <property type="entry name" value="DUF6534"/>
    <property type="match status" value="1"/>
</dbReference>
<gene>
    <name evidence="2" type="ORF">AZE42_03739</name>
</gene>
<feature type="domain" description="DUF6534" evidence="1">
    <location>
        <begin position="1"/>
        <end position="31"/>
    </location>
</feature>
<dbReference type="InterPro" id="IPR045339">
    <property type="entry name" value="DUF6534"/>
</dbReference>
<dbReference type="EMBL" id="LVVM01001188">
    <property type="protein sequence ID" value="OJA19083.1"/>
    <property type="molecule type" value="Genomic_DNA"/>
</dbReference>
<name>A0A1J8QGK7_9AGAM</name>
<evidence type="ECO:0000313" key="2">
    <source>
        <dbReference type="EMBL" id="OJA19083.1"/>
    </source>
</evidence>
<reference evidence="2 3" key="1">
    <citation type="submission" date="2016-03" db="EMBL/GenBank/DDBJ databases">
        <title>Comparative genomics of the ectomycorrhizal sister species Rhizopogon vinicolor and Rhizopogon vesiculosus (Basidiomycota: Boletales) reveals a divergence of the mating type B locus.</title>
        <authorList>
            <person name="Mujic A.B."/>
            <person name="Kuo A."/>
            <person name="Tritt A."/>
            <person name="Lipzen A."/>
            <person name="Chen C."/>
            <person name="Johnson J."/>
            <person name="Sharma A."/>
            <person name="Barry K."/>
            <person name="Grigoriev I.V."/>
            <person name="Spatafora J.W."/>
        </authorList>
    </citation>
    <scope>NUCLEOTIDE SEQUENCE [LARGE SCALE GENOMIC DNA]</scope>
    <source>
        <strain evidence="2 3">AM-OR11-056</strain>
    </source>
</reference>
<proteinExistence type="predicted"/>
<accession>A0A1J8QGK7</accession>
<sequence>MPDNLIFLGIELLLSKLYVNSYLALLNARRYLGPDGGTPVSRRRSQRVYRPELQANVSHNGSSQTCKADEFQVSDRDIAPEHPAYDYIKAGVAHPIEVVVQMESFSK</sequence>
<protein>
    <recommendedName>
        <fullName evidence="1">DUF6534 domain-containing protein</fullName>
    </recommendedName>
</protein>
<dbReference type="AlphaFoldDB" id="A0A1J8QGK7"/>
<comment type="caution">
    <text evidence="2">The sequence shown here is derived from an EMBL/GenBank/DDBJ whole genome shotgun (WGS) entry which is preliminary data.</text>
</comment>
<evidence type="ECO:0000313" key="3">
    <source>
        <dbReference type="Proteomes" id="UP000183567"/>
    </source>
</evidence>
<organism evidence="2 3">
    <name type="scientific">Rhizopogon vesiculosus</name>
    <dbReference type="NCBI Taxonomy" id="180088"/>
    <lineage>
        <taxon>Eukaryota</taxon>
        <taxon>Fungi</taxon>
        <taxon>Dikarya</taxon>
        <taxon>Basidiomycota</taxon>
        <taxon>Agaricomycotina</taxon>
        <taxon>Agaricomycetes</taxon>
        <taxon>Agaricomycetidae</taxon>
        <taxon>Boletales</taxon>
        <taxon>Suillineae</taxon>
        <taxon>Rhizopogonaceae</taxon>
        <taxon>Rhizopogon</taxon>
    </lineage>
</organism>
<keyword evidence="3" id="KW-1185">Reference proteome</keyword>